<dbReference type="AlphaFoldDB" id="A0ABD3FZX0"/>
<proteinExistence type="predicted"/>
<accession>A0ABD3FZX0</accession>
<evidence type="ECO:0000313" key="1">
    <source>
        <dbReference type="EMBL" id="KAL3672452.1"/>
    </source>
</evidence>
<protein>
    <submittedName>
        <fullName evidence="1">Uncharacterized protein</fullName>
    </submittedName>
</protein>
<organism evidence="1 2">
    <name type="scientific">Phytophthora oleae</name>
    <dbReference type="NCBI Taxonomy" id="2107226"/>
    <lineage>
        <taxon>Eukaryota</taxon>
        <taxon>Sar</taxon>
        <taxon>Stramenopiles</taxon>
        <taxon>Oomycota</taxon>
        <taxon>Peronosporomycetes</taxon>
        <taxon>Peronosporales</taxon>
        <taxon>Peronosporaceae</taxon>
        <taxon>Phytophthora</taxon>
    </lineage>
</organism>
<sequence length="62" mass="7505">MNDRVGGKTRMEYLLRELQDIDYFVEFETDEVNRVTHLFFVYDPAITVFRDNYDVVQLTCTY</sequence>
<dbReference type="Proteomes" id="UP001632037">
    <property type="component" value="Unassembled WGS sequence"/>
</dbReference>
<evidence type="ECO:0000313" key="2">
    <source>
        <dbReference type="Proteomes" id="UP001632037"/>
    </source>
</evidence>
<name>A0ABD3FZX0_9STRA</name>
<comment type="caution">
    <text evidence="1">The sequence shown here is derived from an EMBL/GenBank/DDBJ whole genome shotgun (WGS) entry which is preliminary data.</text>
</comment>
<keyword evidence="2" id="KW-1185">Reference proteome</keyword>
<dbReference type="EMBL" id="JBIMZQ010000003">
    <property type="protein sequence ID" value="KAL3672452.1"/>
    <property type="molecule type" value="Genomic_DNA"/>
</dbReference>
<gene>
    <name evidence="1" type="ORF">V7S43_001751</name>
</gene>
<reference evidence="1 2" key="1">
    <citation type="submission" date="2024-09" db="EMBL/GenBank/DDBJ databases">
        <title>Genome sequencing and assembly of Phytophthora oleae, isolate VK10A, causative agent of rot of olive drupes.</title>
        <authorList>
            <person name="Conti Taguali S."/>
            <person name="Riolo M."/>
            <person name="La Spada F."/>
            <person name="Cacciola S.O."/>
            <person name="Dionisio G."/>
        </authorList>
    </citation>
    <scope>NUCLEOTIDE SEQUENCE [LARGE SCALE GENOMIC DNA]</scope>
    <source>
        <strain evidence="1 2">VK10A</strain>
    </source>
</reference>